<evidence type="ECO:0000256" key="2">
    <source>
        <dbReference type="ARBA" id="ARBA00022723"/>
    </source>
</evidence>
<dbReference type="PROSITE" id="PS01359">
    <property type="entry name" value="ZF_PHD_1"/>
    <property type="match status" value="2"/>
</dbReference>
<dbReference type="AlphaFoldDB" id="V4AL12"/>
<evidence type="ECO:0000256" key="6">
    <source>
        <dbReference type="ARBA" id="ARBA00023015"/>
    </source>
</evidence>
<evidence type="ECO:0000256" key="4">
    <source>
        <dbReference type="ARBA" id="ARBA00022771"/>
    </source>
</evidence>
<evidence type="ECO:0000259" key="10">
    <source>
        <dbReference type="PROSITE" id="PS50016"/>
    </source>
</evidence>
<evidence type="ECO:0000256" key="1">
    <source>
        <dbReference type="ARBA" id="ARBA00004123"/>
    </source>
</evidence>
<proteinExistence type="predicted"/>
<dbReference type="KEGG" id="lgi:LOTGIDRAFT_118531"/>
<comment type="subcellular location">
    <subcellularLocation>
        <location evidence="1">Nucleus</location>
    </subcellularLocation>
</comment>
<dbReference type="InterPro" id="IPR011011">
    <property type="entry name" value="Znf_FYVE_PHD"/>
</dbReference>
<dbReference type="InterPro" id="IPR019787">
    <property type="entry name" value="Znf_PHD-finger"/>
</dbReference>
<reference evidence="11 12" key="1">
    <citation type="journal article" date="2013" name="Nature">
        <title>Insights into bilaterian evolution from three spiralian genomes.</title>
        <authorList>
            <person name="Simakov O."/>
            <person name="Marletaz F."/>
            <person name="Cho S.J."/>
            <person name="Edsinger-Gonzales E."/>
            <person name="Havlak P."/>
            <person name="Hellsten U."/>
            <person name="Kuo D.H."/>
            <person name="Larsson T."/>
            <person name="Lv J."/>
            <person name="Arendt D."/>
            <person name="Savage R."/>
            <person name="Osoegawa K."/>
            <person name="de Jong P."/>
            <person name="Grimwood J."/>
            <person name="Chapman J.A."/>
            <person name="Shapiro H."/>
            <person name="Aerts A."/>
            <person name="Otillar R.P."/>
            <person name="Terry A.Y."/>
            <person name="Boore J.L."/>
            <person name="Grigoriev I.V."/>
            <person name="Lindberg D.R."/>
            <person name="Seaver E.C."/>
            <person name="Weisblat D.A."/>
            <person name="Putnam N.H."/>
            <person name="Rokhsar D.S."/>
        </authorList>
    </citation>
    <scope>NUCLEOTIDE SEQUENCE [LARGE SCALE GENOMIC DNA]</scope>
</reference>
<dbReference type="CDD" id="cd15512">
    <property type="entry name" value="PHD4_KMT2C_like"/>
    <property type="match status" value="1"/>
</dbReference>
<dbReference type="OMA" id="FWIHARC"/>
<evidence type="ECO:0000256" key="8">
    <source>
        <dbReference type="ARBA" id="ARBA00023242"/>
    </source>
</evidence>
<dbReference type="GO" id="GO:0042800">
    <property type="term" value="F:histone H3K4 methyltransferase activity"/>
    <property type="evidence" value="ECO:0007669"/>
    <property type="project" value="TreeGrafter"/>
</dbReference>
<keyword evidence="4 9" id="KW-0863">Zinc-finger</keyword>
<protein>
    <recommendedName>
        <fullName evidence="10">PHD-type domain-containing protein</fullName>
    </recommendedName>
</protein>
<keyword evidence="6" id="KW-0805">Transcription regulation</keyword>
<dbReference type="CTD" id="20231627"/>
<dbReference type="Proteomes" id="UP000030746">
    <property type="component" value="Unassembled WGS sequence"/>
</dbReference>
<evidence type="ECO:0000313" key="12">
    <source>
        <dbReference type="Proteomes" id="UP000030746"/>
    </source>
</evidence>
<keyword evidence="2" id="KW-0479">Metal-binding</keyword>
<accession>V4AL12</accession>
<dbReference type="PANTHER" id="PTHR45888:SF6">
    <property type="entry name" value="HL01030P-RELATED"/>
    <property type="match status" value="1"/>
</dbReference>
<dbReference type="OrthoDB" id="308383at2759"/>
<dbReference type="GO" id="GO:0008270">
    <property type="term" value="F:zinc ion binding"/>
    <property type="evidence" value="ECO:0007669"/>
    <property type="project" value="UniProtKB-KW"/>
</dbReference>
<feature type="domain" description="PHD-type" evidence="10">
    <location>
        <begin position="79"/>
        <end position="129"/>
    </location>
</feature>
<dbReference type="InterPro" id="IPR001965">
    <property type="entry name" value="Znf_PHD"/>
</dbReference>
<keyword evidence="3" id="KW-0677">Repeat</keyword>
<evidence type="ECO:0000256" key="7">
    <source>
        <dbReference type="ARBA" id="ARBA00023163"/>
    </source>
</evidence>
<dbReference type="EMBL" id="KB201847">
    <property type="protein sequence ID" value="ESO94291.1"/>
    <property type="molecule type" value="Genomic_DNA"/>
</dbReference>
<dbReference type="GO" id="GO:0044666">
    <property type="term" value="C:MLL3/4 complex"/>
    <property type="evidence" value="ECO:0007669"/>
    <property type="project" value="TreeGrafter"/>
</dbReference>
<dbReference type="PANTHER" id="PTHR45888">
    <property type="entry name" value="HL01030P-RELATED"/>
    <property type="match status" value="1"/>
</dbReference>
<keyword evidence="7" id="KW-0804">Transcription</keyword>
<gene>
    <name evidence="11" type="ORF">LOTGIDRAFT_118531</name>
</gene>
<dbReference type="Pfam" id="PF00628">
    <property type="entry name" value="PHD"/>
    <property type="match status" value="2"/>
</dbReference>
<evidence type="ECO:0000256" key="9">
    <source>
        <dbReference type="PROSITE-ProRule" id="PRU00146"/>
    </source>
</evidence>
<dbReference type="GO" id="GO:0003713">
    <property type="term" value="F:transcription coactivator activity"/>
    <property type="evidence" value="ECO:0007669"/>
    <property type="project" value="TreeGrafter"/>
</dbReference>
<organism evidence="11 12">
    <name type="scientific">Lottia gigantea</name>
    <name type="common">Giant owl limpet</name>
    <dbReference type="NCBI Taxonomy" id="225164"/>
    <lineage>
        <taxon>Eukaryota</taxon>
        <taxon>Metazoa</taxon>
        <taxon>Spiralia</taxon>
        <taxon>Lophotrochozoa</taxon>
        <taxon>Mollusca</taxon>
        <taxon>Gastropoda</taxon>
        <taxon>Patellogastropoda</taxon>
        <taxon>Lottioidea</taxon>
        <taxon>Lottiidae</taxon>
        <taxon>Lottia</taxon>
    </lineage>
</organism>
<dbReference type="STRING" id="225164.V4AL12"/>
<evidence type="ECO:0000313" key="11">
    <source>
        <dbReference type="EMBL" id="ESO94291.1"/>
    </source>
</evidence>
<dbReference type="Gene3D" id="3.30.40.10">
    <property type="entry name" value="Zinc/RING finger domain, C3HC4 (zinc finger)"/>
    <property type="match status" value="2"/>
</dbReference>
<evidence type="ECO:0000256" key="5">
    <source>
        <dbReference type="ARBA" id="ARBA00022833"/>
    </source>
</evidence>
<dbReference type="HOGENOM" id="CLU_1429457_0_0_1"/>
<evidence type="ECO:0000256" key="3">
    <source>
        <dbReference type="ARBA" id="ARBA00022737"/>
    </source>
</evidence>
<keyword evidence="5" id="KW-0862">Zinc</keyword>
<feature type="domain" description="PHD-type" evidence="10">
    <location>
        <begin position="29"/>
        <end position="82"/>
    </location>
</feature>
<dbReference type="GeneID" id="20231627"/>
<name>V4AL12_LOTGI</name>
<dbReference type="RefSeq" id="XP_009055133.1">
    <property type="nucleotide sequence ID" value="XM_009056885.1"/>
</dbReference>
<dbReference type="GO" id="GO:0045944">
    <property type="term" value="P:positive regulation of transcription by RNA polymerase II"/>
    <property type="evidence" value="ECO:0007669"/>
    <property type="project" value="TreeGrafter"/>
</dbReference>
<sequence>MLYCDGSIHRYIVLALHENQCQYFGCIFQDVCKSCGAFGRDEESKLISCTQCGQCYHPYCANVKVTKVILLKGWRCLDCTVCEGCGKPDDEGRLLLCDDCDISYHTYCLKPPLEHVPKGNWKCKWCVSCLNCGATTPGFGCNWKNNYTQCGPCASKVICPACRRSYQQEELILQCVQCDR</sequence>
<dbReference type="PROSITE" id="PS50016">
    <property type="entry name" value="ZF_PHD_2"/>
    <property type="match status" value="2"/>
</dbReference>
<dbReference type="SMART" id="SM00249">
    <property type="entry name" value="PHD"/>
    <property type="match status" value="2"/>
</dbReference>
<dbReference type="InterPro" id="IPR019786">
    <property type="entry name" value="Zinc_finger_PHD-type_CS"/>
</dbReference>
<dbReference type="InterPro" id="IPR013083">
    <property type="entry name" value="Znf_RING/FYVE/PHD"/>
</dbReference>
<keyword evidence="8" id="KW-0539">Nucleus</keyword>
<keyword evidence="12" id="KW-1185">Reference proteome</keyword>
<dbReference type="SUPFAM" id="SSF57903">
    <property type="entry name" value="FYVE/PHD zinc finger"/>
    <property type="match status" value="2"/>
</dbReference>